<gene>
    <name evidence="1" type="ORF">OXX778_LOCUS22382</name>
</gene>
<sequence length="228" mass="26077">MIVRLIRSGSSNLKEYKQEILTGQDLPSYVRGPLYDAPGFWTNASNKLLIQSLTNGLQKSRLNTFLPQTSAQSKLSINDALSTKDEQNLYQQLSYLHMLQKSNKLNADLDHIEEELVNLEEDENENVFHKSMNIPNFSQMSSPVPLENFSNFPQNLPNTPRVDEGFKNVSPNRFTPNPYQNIANKILINIPQTPSNSYLNETNSIWPINNQKLNHRYLATLPPSTRNF</sequence>
<accession>A0A814R493</accession>
<protein>
    <submittedName>
        <fullName evidence="1">Uncharacterized protein</fullName>
    </submittedName>
</protein>
<organism evidence="1 2">
    <name type="scientific">Brachionus calyciflorus</name>
    <dbReference type="NCBI Taxonomy" id="104777"/>
    <lineage>
        <taxon>Eukaryota</taxon>
        <taxon>Metazoa</taxon>
        <taxon>Spiralia</taxon>
        <taxon>Gnathifera</taxon>
        <taxon>Rotifera</taxon>
        <taxon>Eurotatoria</taxon>
        <taxon>Monogononta</taxon>
        <taxon>Pseudotrocha</taxon>
        <taxon>Ploima</taxon>
        <taxon>Brachionidae</taxon>
        <taxon>Brachionus</taxon>
    </lineage>
</organism>
<dbReference type="Proteomes" id="UP000663879">
    <property type="component" value="Unassembled WGS sequence"/>
</dbReference>
<dbReference type="EMBL" id="CAJNOC010009426">
    <property type="protein sequence ID" value="CAF1128864.1"/>
    <property type="molecule type" value="Genomic_DNA"/>
</dbReference>
<reference evidence="1" key="1">
    <citation type="submission" date="2021-02" db="EMBL/GenBank/DDBJ databases">
        <authorList>
            <person name="Nowell W R."/>
        </authorList>
    </citation>
    <scope>NUCLEOTIDE SEQUENCE</scope>
    <source>
        <strain evidence="1">Ploen Becks lab</strain>
    </source>
</reference>
<evidence type="ECO:0000313" key="1">
    <source>
        <dbReference type="EMBL" id="CAF1128864.1"/>
    </source>
</evidence>
<dbReference type="AlphaFoldDB" id="A0A814R493"/>
<proteinExistence type="predicted"/>
<comment type="caution">
    <text evidence="1">The sequence shown here is derived from an EMBL/GenBank/DDBJ whole genome shotgun (WGS) entry which is preliminary data.</text>
</comment>
<name>A0A814R493_9BILA</name>
<evidence type="ECO:0000313" key="2">
    <source>
        <dbReference type="Proteomes" id="UP000663879"/>
    </source>
</evidence>
<keyword evidence="2" id="KW-1185">Reference proteome</keyword>